<evidence type="ECO:0000313" key="4">
    <source>
        <dbReference type="Proteomes" id="UP001265700"/>
    </source>
</evidence>
<feature type="transmembrane region" description="Helical" evidence="1">
    <location>
        <begin position="57"/>
        <end position="79"/>
    </location>
</feature>
<feature type="transmembrane region" description="Helical" evidence="1">
    <location>
        <begin position="24"/>
        <end position="45"/>
    </location>
</feature>
<dbReference type="InterPro" id="IPR025698">
    <property type="entry name" value="2TM_dom"/>
</dbReference>
<protein>
    <recommendedName>
        <fullName evidence="2">2TM domain-containing protein</fullName>
    </recommendedName>
</protein>
<evidence type="ECO:0000256" key="1">
    <source>
        <dbReference type="SAM" id="Phobius"/>
    </source>
</evidence>
<keyword evidence="1" id="KW-1133">Transmembrane helix</keyword>
<proteinExistence type="predicted"/>
<name>A0ABU1WQH0_9BURK</name>
<keyword evidence="1" id="KW-0812">Transmembrane</keyword>
<dbReference type="Proteomes" id="UP001265700">
    <property type="component" value="Unassembled WGS sequence"/>
</dbReference>
<evidence type="ECO:0000259" key="2">
    <source>
        <dbReference type="Pfam" id="PF13239"/>
    </source>
</evidence>
<gene>
    <name evidence="3" type="ORF">J2W49_003525</name>
</gene>
<accession>A0ABU1WQH0</accession>
<dbReference type="EMBL" id="JAVDWU010000007">
    <property type="protein sequence ID" value="MDR7151549.1"/>
    <property type="molecule type" value="Genomic_DNA"/>
</dbReference>
<evidence type="ECO:0000313" key="3">
    <source>
        <dbReference type="EMBL" id="MDR7151549.1"/>
    </source>
</evidence>
<dbReference type="RefSeq" id="WP_310319120.1">
    <property type="nucleotide sequence ID" value="NZ_JAVDWU010000007.1"/>
</dbReference>
<sequence>MNPNTLSSDADLKRLARKRVKARLGWLIHATVYVCVITGLTLLGLSQGKAWPIFPALGWGFGLLMHGLAVFVVGAGGALREEWVEREHRRLVRQRTGTPS</sequence>
<feature type="domain" description="2TM" evidence="2">
    <location>
        <begin position="16"/>
        <end position="92"/>
    </location>
</feature>
<keyword evidence="1" id="KW-0472">Membrane</keyword>
<keyword evidence="4" id="KW-1185">Reference proteome</keyword>
<organism evidence="3 4">
    <name type="scientific">Hydrogenophaga palleronii</name>
    <dbReference type="NCBI Taxonomy" id="65655"/>
    <lineage>
        <taxon>Bacteria</taxon>
        <taxon>Pseudomonadati</taxon>
        <taxon>Pseudomonadota</taxon>
        <taxon>Betaproteobacteria</taxon>
        <taxon>Burkholderiales</taxon>
        <taxon>Comamonadaceae</taxon>
        <taxon>Hydrogenophaga</taxon>
    </lineage>
</organism>
<dbReference type="Pfam" id="PF13239">
    <property type="entry name" value="2TM"/>
    <property type="match status" value="1"/>
</dbReference>
<comment type="caution">
    <text evidence="3">The sequence shown here is derived from an EMBL/GenBank/DDBJ whole genome shotgun (WGS) entry which is preliminary data.</text>
</comment>
<reference evidence="3 4" key="1">
    <citation type="submission" date="2023-07" db="EMBL/GenBank/DDBJ databases">
        <title>Sorghum-associated microbial communities from plants grown in Nebraska, USA.</title>
        <authorList>
            <person name="Schachtman D."/>
        </authorList>
    </citation>
    <scope>NUCLEOTIDE SEQUENCE [LARGE SCALE GENOMIC DNA]</scope>
    <source>
        <strain evidence="3 4">4249</strain>
    </source>
</reference>